<feature type="binding site" evidence="11">
    <location>
        <begin position="73"/>
        <end position="76"/>
    </location>
    <ligand>
        <name>NADP(+)</name>
        <dbReference type="ChEBI" id="CHEBI:58349"/>
    </ligand>
</feature>
<evidence type="ECO:0000256" key="9">
    <source>
        <dbReference type="HAMAP-Rule" id="MF_01925"/>
    </source>
</evidence>
<evidence type="ECO:0000256" key="11">
    <source>
        <dbReference type="PIRSR" id="PIRSR000193-1"/>
    </source>
</evidence>
<dbReference type="EC" id="1.5.1.2" evidence="9 10"/>
<dbReference type="Gene3D" id="1.10.3730.10">
    <property type="entry name" value="ProC C-terminal domain-like"/>
    <property type="match status" value="1"/>
</dbReference>
<evidence type="ECO:0000259" key="14">
    <source>
        <dbReference type="Pfam" id="PF14748"/>
    </source>
</evidence>
<dbReference type="Proteomes" id="UP000323166">
    <property type="component" value="Unassembled WGS sequence"/>
</dbReference>
<keyword evidence="5 9" id="KW-0641">Proline biosynthesis</keyword>
<comment type="similarity">
    <text evidence="2 9 12">Belongs to the pyrroline-5-carboxylate reductase family.</text>
</comment>
<keyword evidence="6 9" id="KW-0521">NADP</keyword>
<dbReference type="RefSeq" id="WP_166511301.1">
    <property type="nucleotide sequence ID" value="NZ_VNHM01000006.1"/>
</dbReference>
<comment type="catalytic activity">
    <reaction evidence="9">
        <text>L-proline + NAD(+) = (S)-1-pyrroline-5-carboxylate + NADH + 2 H(+)</text>
        <dbReference type="Rhea" id="RHEA:14105"/>
        <dbReference type="ChEBI" id="CHEBI:15378"/>
        <dbReference type="ChEBI" id="CHEBI:17388"/>
        <dbReference type="ChEBI" id="CHEBI:57540"/>
        <dbReference type="ChEBI" id="CHEBI:57945"/>
        <dbReference type="ChEBI" id="CHEBI:60039"/>
        <dbReference type="EC" id="1.5.1.2"/>
    </reaction>
</comment>
<comment type="function">
    <text evidence="8 9">Catalyzes the reduction of 1-pyrroline-5-carboxylate (PCA) to L-proline.</text>
</comment>
<dbReference type="HAMAP" id="MF_01925">
    <property type="entry name" value="P5C_reductase"/>
    <property type="match status" value="1"/>
</dbReference>
<evidence type="ECO:0000256" key="4">
    <source>
        <dbReference type="ARBA" id="ARBA00022605"/>
    </source>
</evidence>
<dbReference type="InterPro" id="IPR008927">
    <property type="entry name" value="6-PGluconate_DH-like_C_sf"/>
</dbReference>
<evidence type="ECO:0000256" key="6">
    <source>
        <dbReference type="ARBA" id="ARBA00022857"/>
    </source>
</evidence>
<evidence type="ECO:0000256" key="8">
    <source>
        <dbReference type="ARBA" id="ARBA00058118"/>
    </source>
</evidence>
<evidence type="ECO:0000256" key="5">
    <source>
        <dbReference type="ARBA" id="ARBA00022650"/>
    </source>
</evidence>
<dbReference type="PROSITE" id="PS00521">
    <property type="entry name" value="P5CR"/>
    <property type="match status" value="1"/>
</dbReference>
<dbReference type="InterPro" id="IPR036291">
    <property type="entry name" value="NAD(P)-bd_dom_sf"/>
</dbReference>
<evidence type="ECO:0000313" key="15">
    <source>
        <dbReference type="EMBL" id="TYO95878.1"/>
    </source>
</evidence>
<evidence type="ECO:0000256" key="3">
    <source>
        <dbReference type="ARBA" id="ARBA00022490"/>
    </source>
</evidence>
<dbReference type="FunFam" id="1.10.3730.10:FF:000001">
    <property type="entry name" value="Pyrroline-5-carboxylate reductase"/>
    <property type="match status" value="1"/>
</dbReference>
<comment type="pathway">
    <text evidence="9 12">Amino-acid biosynthesis; L-proline biosynthesis; L-proline from L-glutamate 5-semialdehyde: step 1/1.</text>
</comment>
<evidence type="ECO:0000256" key="10">
    <source>
        <dbReference type="NCBIfam" id="TIGR00112"/>
    </source>
</evidence>
<dbReference type="InterPro" id="IPR028939">
    <property type="entry name" value="P5C_Rdtase_cat_N"/>
</dbReference>
<evidence type="ECO:0000256" key="12">
    <source>
        <dbReference type="RuleBase" id="RU003903"/>
    </source>
</evidence>
<dbReference type="Pfam" id="PF14748">
    <property type="entry name" value="P5CR_dimer"/>
    <property type="match status" value="1"/>
</dbReference>
<dbReference type="AlphaFoldDB" id="A0A5S4ZSL9"/>
<proteinExistence type="inferred from homology"/>
<dbReference type="SUPFAM" id="SSF48179">
    <property type="entry name" value="6-phosphogluconate dehydrogenase C-terminal domain-like"/>
    <property type="match status" value="1"/>
</dbReference>
<feature type="binding site" evidence="11">
    <location>
        <begin position="11"/>
        <end position="16"/>
    </location>
    <ligand>
        <name>NADP(+)</name>
        <dbReference type="ChEBI" id="CHEBI:58349"/>
    </ligand>
</feature>
<dbReference type="NCBIfam" id="TIGR00112">
    <property type="entry name" value="proC"/>
    <property type="match status" value="1"/>
</dbReference>
<dbReference type="InterPro" id="IPR000304">
    <property type="entry name" value="Pyrroline-COOH_reductase"/>
</dbReference>
<dbReference type="PANTHER" id="PTHR11645:SF0">
    <property type="entry name" value="PYRROLINE-5-CARBOXYLATE REDUCTASE 3"/>
    <property type="match status" value="1"/>
</dbReference>
<sequence>MSLAGKKFGFIGGGSMAEALITGLIGANLVGAGQVLVSDPSGQRRDYLAEKFSVGVTVDNSAVVAGSDIIVLAVKPFVMGEVLDETGSGFNPDHTVISIAAGITTTYIEKSIADQVPVVRAMPNTPALLGAGATAVCCGRWASEQHRELALAVFGAVGRAVTVPEKLMDAVTGLSGSGPAYMYIIAEALADAGVRMGLPRDVALTLASQTMLGAARMILETGRHPAVLKDMVTTPGGTTIEGLFALEEGGIRAALYRAVENACRRSGQQSGDDK</sequence>
<keyword evidence="7 9" id="KW-0560">Oxidoreductase</keyword>
<feature type="binding site" evidence="11">
    <location>
        <position position="60"/>
    </location>
    <ligand>
        <name>NADPH</name>
        <dbReference type="ChEBI" id="CHEBI:57783"/>
    </ligand>
</feature>
<reference evidence="15 16" key="1">
    <citation type="submission" date="2019-07" db="EMBL/GenBank/DDBJ databases">
        <title>Genomic Encyclopedia of Type Strains, Phase I: the one thousand microbial genomes (KMG-I) project.</title>
        <authorList>
            <person name="Kyrpides N."/>
        </authorList>
    </citation>
    <scope>NUCLEOTIDE SEQUENCE [LARGE SCALE GENOMIC DNA]</scope>
    <source>
        <strain evidence="15 16">DSM 6562</strain>
    </source>
</reference>
<comment type="caution">
    <text evidence="15">The sequence shown here is derived from an EMBL/GenBank/DDBJ whole genome shotgun (WGS) entry which is preliminary data.</text>
</comment>
<dbReference type="Pfam" id="PF03807">
    <property type="entry name" value="F420_oxidored"/>
    <property type="match status" value="1"/>
</dbReference>
<dbReference type="EMBL" id="VNHM01000006">
    <property type="protein sequence ID" value="TYO95878.1"/>
    <property type="molecule type" value="Genomic_DNA"/>
</dbReference>
<evidence type="ECO:0000259" key="13">
    <source>
        <dbReference type="Pfam" id="PF03807"/>
    </source>
</evidence>
<dbReference type="Gene3D" id="3.40.50.720">
    <property type="entry name" value="NAD(P)-binding Rossmann-like Domain"/>
    <property type="match status" value="1"/>
</dbReference>
<gene>
    <name evidence="9" type="primary">proC</name>
    <name evidence="15" type="ORF">LX24_01268</name>
</gene>
<comment type="catalytic activity">
    <reaction evidence="9 12">
        <text>L-proline + NADP(+) = (S)-1-pyrroline-5-carboxylate + NADPH + 2 H(+)</text>
        <dbReference type="Rhea" id="RHEA:14109"/>
        <dbReference type="ChEBI" id="CHEBI:15378"/>
        <dbReference type="ChEBI" id="CHEBI:17388"/>
        <dbReference type="ChEBI" id="CHEBI:57783"/>
        <dbReference type="ChEBI" id="CHEBI:58349"/>
        <dbReference type="ChEBI" id="CHEBI:60039"/>
        <dbReference type="EC" id="1.5.1.2"/>
    </reaction>
</comment>
<feature type="domain" description="Pyrroline-5-carboxylate reductase catalytic N-terminal" evidence="13">
    <location>
        <begin position="7"/>
        <end position="102"/>
    </location>
</feature>
<accession>A0A5S4ZSL9</accession>
<dbReference type="GO" id="GO:0004735">
    <property type="term" value="F:pyrroline-5-carboxylate reductase activity"/>
    <property type="evidence" value="ECO:0007669"/>
    <property type="project" value="UniProtKB-UniRule"/>
</dbReference>
<dbReference type="GO" id="GO:0005737">
    <property type="term" value="C:cytoplasm"/>
    <property type="evidence" value="ECO:0007669"/>
    <property type="project" value="UniProtKB-SubCell"/>
</dbReference>
<dbReference type="InterPro" id="IPR053790">
    <property type="entry name" value="P5CR-like_CS"/>
</dbReference>
<dbReference type="GO" id="GO:0055129">
    <property type="term" value="P:L-proline biosynthetic process"/>
    <property type="evidence" value="ECO:0007669"/>
    <property type="project" value="UniProtKB-UniRule"/>
</dbReference>
<evidence type="ECO:0000256" key="1">
    <source>
        <dbReference type="ARBA" id="ARBA00004496"/>
    </source>
</evidence>
<dbReference type="SUPFAM" id="SSF51735">
    <property type="entry name" value="NAD(P)-binding Rossmann-fold domains"/>
    <property type="match status" value="1"/>
</dbReference>
<comment type="subcellular location">
    <subcellularLocation>
        <location evidence="1 9">Cytoplasm</location>
    </subcellularLocation>
</comment>
<dbReference type="InterPro" id="IPR029036">
    <property type="entry name" value="P5CR_dimer"/>
</dbReference>
<keyword evidence="16" id="KW-1185">Reference proteome</keyword>
<keyword evidence="3 9" id="KW-0963">Cytoplasm</keyword>
<dbReference type="FunFam" id="3.40.50.720:FF:000190">
    <property type="entry name" value="Pyrroline-5-carboxylate reductase"/>
    <property type="match status" value="1"/>
</dbReference>
<dbReference type="PIRSF" id="PIRSF000193">
    <property type="entry name" value="Pyrrol-5-carb_rd"/>
    <property type="match status" value="1"/>
</dbReference>
<feature type="domain" description="Pyrroline-5-carboxylate reductase dimerisation" evidence="14">
    <location>
        <begin position="165"/>
        <end position="267"/>
    </location>
</feature>
<evidence type="ECO:0000256" key="7">
    <source>
        <dbReference type="ARBA" id="ARBA00023002"/>
    </source>
</evidence>
<dbReference type="UniPathway" id="UPA00098">
    <property type="reaction ID" value="UER00361"/>
</dbReference>
<evidence type="ECO:0000256" key="2">
    <source>
        <dbReference type="ARBA" id="ARBA00005525"/>
    </source>
</evidence>
<organism evidence="15 16">
    <name type="scientific">Desulfallas thermosapovorans DSM 6562</name>
    <dbReference type="NCBI Taxonomy" id="1121431"/>
    <lineage>
        <taxon>Bacteria</taxon>
        <taxon>Bacillati</taxon>
        <taxon>Bacillota</taxon>
        <taxon>Clostridia</taxon>
        <taxon>Eubacteriales</taxon>
        <taxon>Desulfallaceae</taxon>
        <taxon>Desulfallas</taxon>
    </lineage>
</organism>
<dbReference type="PANTHER" id="PTHR11645">
    <property type="entry name" value="PYRROLINE-5-CARBOXYLATE REDUCTASE"/>
    <property type="match status" value="1"/>
</dbReference>
<name>A0A5S4ZSL9_9FIRM</name>
<protein>
    <recommendedName>
        <fullName evidence="9 10">Pyrroline-5-carboxylate reductase</fullName>
        <shortName evidence="9">P5C reductase</shortName>
        <shortName evidence="9">P5CR</shortName>
        <ecNumber evidence="9 10">1.5.1.2</ecNumber>
    </recommendedName>
    <alternativeName>
        <fullName evidence="9">PCA reductase</fullName>
    </alternativeName>
</protein>
<keyword evidence="4 9" id="KW-0028">Amino-acid biosynthesis</keyword>
<evidence type="ECO:0000313" key="16">
    <source>
        <dbReference type="Proteomes" id="UP000323166"/>
    </source>
</evidence>